<evidence type="ECO:0000256" key="3">
    <source>
        <dbReference type="ARBA" id="ARBA00022475"/>
    </source>
</evidence>
<feature type="transmembrane region" description="Helical" evidence="10">
    <location>
        <begin position="82"/>
        <end position="112"/>
    </location>
</feature>
<dbReference type="NCBIfam" id="TIGR00933">
    <property type="entry name" value="2a38"/>
    <property type="match status" value="1"/>
</dbReference>
<evidence type="ECO:0000256" key="1">
    <source>
        <dbReference type="ARBA" id="ARBA00004651"/>
    </source>
</evidence>
<name>A0A369TP68_9RHOB</name>
<evidence type="ECO:0000256" key="4">
    <source>
        <dbReference type="ARBA" id="ARBA00022538"/>
    </source>
</evidence>
<evidence type="ECO:0000256" key="10">
    <source>
        <dbReference type="SAM" id="Phobius"/>
    </source>
</evidence>
<dbReference type="Proteomes" id="UP000253977">
    <property type="component" value="Unassembled WGS sequence"/>
</dbReference>
<keyword evidence="9 10" id="KW-0472">Membrane</keyword>
<comment type="subcellular location">
    <subcellularLocation>
        <location evidence="1">Cell membrane</location>
        <topology evidence="1">Multi-pass membrane protein</topology>
    </subcellularLocation>
</comment>
<keyword evidence="4" id="KW-0633">Potassium transport</keyword>
<feature type="transmembrane region" description="Helical" evidence="10">
    <location>
        <begin position="355"/>
        <end position="375"/>
    </location>
</feature>
<keyword evidence="8" id="KW-0406">Ion transport</keyword>
<evidence type="ECO:0000256" key="2">
    <source>
        <dbReference type="ARBA" id="ARBA00022448"/>
    </source>
</evidence>
<dbReference type="PANTHER" id="PTHR32024">
    <property type="entry name" value="TRK SYSTEM POTASSIUM UPTAKE PROTEIN TRKG-RELATED"/>
    <property type="match status" value="1"/>
</dbReference>
<feature type="transmembrane region" description="Helical" evidence="10">
    <location>
        <begin position="132"/>
        <end position="157"/>
    </location>
</feature>
<feature type="transmembrane region" description="Helical" evidence="10">
    <location>
        <begin position="232"/>
        <end position="253"/>
    </location>
</feature>
<keyword evidence="7 10" id="KW-1133">Transmembrane helix</keyword>
<evidence type="ECO:0000313" key="11">
    <source>
        <dbReference type="EMBL" id="RDD67099.1"/>
    </source>
</evidence>
<feature type="transmembrane region" description="Helical" evidence="10">
    <location>
        <begin position="197"/>
        <end position="220"/>
    </location>
</feature>
<keyword evidence="5 10" id="KW-0812">Transmembrane</keyword>
<dbReference type="InterPro" id="IPR004772">
    <property type="entry name" value="TrkH"/>
</dbReference>
<keyword evidence="12" id="KW-1185">Reference proteome</keyword>
<sequence length="449" mass="47362">MARLLTGRRIGGQRRLRIPPPATLAILYLVSIVLGGALLWLPIAHNGDIGPVEALFTSTSAVTVTGLVLSDTGATFTGFGQAVIAVLIQLGGLGLMTFAVLVLSALGIPVGMPQRMILREDLNQTSLSNLNVLVRVIFVVALSCEAVGALLLAFVFVPEHGWGQGLWQAVFHSVSAFNNAGFALYPDSLSQWVGHPLVNLVVPALFILGGLGFIVVGDIYQKRRWHKLTLHSKLMLAGTAVLIVWGCGAFAVLEWTNPATLGGLTAGDKLWAAWFQGVTPRTAGFNTVDIGGMHDSTALLMMTLMLVGGGSTSTAGGIKVTTLAVLLLATVAFFRRQKALHAFGRSLGLEEVLKVMALTTISLLLVLTGIFVVSISHDGDFLDLAFEVTSAFGTVGLSRGATGELDGAGLAFVMLVMFVGRVGPLALGFFLATRSAPRVRYPEGQIYLG</sequence>
<dbReference type="RefSeq" id="WP_114509847.1">
    <property type="nucleotide sequence ID" value="NZ_QPMK01000003.1"/>
</dbReference>
<dbReference type="PANTHER" id="PTHR32024:SF1">
    <property type="entry name" value="KTR SYSTEM POTASSIUM UPTAKE PROTEIN B"/>
    <property type="match status" value="1"/>
</dbReference>
<reference evidence="11 12" key="1">
    <citation type="submission" date="2018-07" db="EMBL/GenBank/DDBJ databases">
        <title>Thalassococcus profundi sp. nov., a marine bacterium isolated from deep seawater of Okinawa Trough.</title>
        <authorList>
            <person name="Yu M."/>
        </authorList>
    </citation>
    <scope>NUCLEOTIDE SEQUENCE [LARGE SCALE GENOMIC DNA]</scope>
    <source>
        <strain evidence="11 12">WRAS1</strain>
    </source>
</reference>
<evidence type="ECO:0000256" key="7">
    <source>
        <dbReference type="ARBA" id="ARBA00022989"/>
    </source>
</evidence>
<gene>
    <name evidence="11" type="ORF">DU478_04985</name>
</gene>
<evidence type="ECO:0000256" key="9">
    <source>
        <dbReference type="ARBA" id="ARBA00023136"/>
    </source>
</evidence>
<dbReference type="InterPro" id="IPR003445">
    <property type="entry name" value="Cat_transpt"/>
</dbReference>
<proteinExistence type="predicted"/>
<comment type="caution">
    <text evidence="11">The sequence shown here is derived from an EMBL/GenBank/DDBJ whole genome shotgun (WGS) entry which is preliminary data.</text>
</comment>
<dbReference type="EMBL" id="QPMK01000003">
    <property type="protein sequence ID" value="RDD67099.1"/>
    <property type="molecule type" value="Genomic_DNA"/>
</dbReference>
<keyword evidence="3" id="KW-1003">Cell membrane</keyword>
<feature type="transmembrane region" description="Helical" evidence="10">
    <location>
        <begin position="314"/>
        <end position="334"/>
    </location>
</feature>
<evidence type="ECO:0000256" key="5">
    <source>
        <dbReference type="ARBA" id="ARBA00022692"/>
    </source>
</evidence>
<dbReference type="AlphaFoldDB" id="A0A369TP68"/>
<evidence type="ECO:0000256" key="8">
    <source>
        <dbReference type="ARBA" id="ARBA00023065"/>
    </source>
</evidence>
<organism evidence="11 12">
    <name type="scientific">Thalassococcus profundi</name>
    <dbReference type="NCBI Taxonomy" id="2282382"/>
    <lineage>
        <taxon>Bacteria</taxon>
        <taxon>Pseudomonadati</taxon>
        <taxon>Pseudomonadota</taxon>
        <taxon>Alphaproteobacteria</taxon>
        <taxon>Rhodobacterales</taxon>
        <taxon>Roseobacteraceae</taxon>
        <taxon>Thalassococcus</taxon>
    </lineage>
</organism>
<accession>A0A369TP68</accession>
<protein>
    <submittedName>
        <fullName evidence="11">Ktr system potassium transporter B</fullName>
    </submittedName>
</protein>
<dbReference type="OrthoDB" id="9810952at2"/>
<keyword evidence="6" id="KW-0630">Potassium</keyword>
<dbReference type="GO" id="GO:0005886">
    <property type="term" value="C:plasma membrane"/>
    <property type="evidence" value="ECO:0007669"/>
    <property type="project" value="UniProtKB-SubCell"/>
</dbReference>
<dbReference type="Pfam" id="PF02386">
    <property type="entry name" value="TrkH"/>
    <property type="match status" value="1"/>
</dbReference>
<feature type="transmembrane region" description="Helical" evidence="10">
    <location>
        <begin position="21"/>
        <end position="43"/>
    </location>
</feature>
<evidence type="ECO:0000256" key="6">
    <source>
        <dbReference type="ARBA" id="ARBA00022958"/>
    </source>
</evidence>
<evidence type="ECO:0000313" key="12">
    <source>
        <dbReference type="Proteomes" id="UP000253977"/>
    </source>
</evidence>
<feature type="transmembrane region" description="Helical" evidence="10">
    <location>
        <begin position="408"/>
        <end position="432"/>
    </location>
</feature>
<keyword evidence="2" id="KW-0813">Transport</keyword>
<dbReference type="GO" id="GO:0015379">
    <property type="term" value="F:potassium:chloride symporter activity"/>
    <property type="evidence" value="ECO:0007669"/>
    <property type="project" value="InterPro"/>
</dbReference>